<evidence type="ECO:0000256" key="4">
    <source>
        <dbReference type="ARBA" id="ARBA00022692"/>
    </source>
</evidence>
<dbReference type="RefSeq" id="WP_169409587.1">
    <property type="nucleotide sequence ID" value="NZ_JAAXKZ010000001.1"/>
</dbReference>
<feature type="transmembrane region" description="Helical" evidence="7">
    <location>
        <begin position="63"/>
        <end position="81"/>
    </location>
</feature>
<comment type="similarity">
    <text evidence="2">Belongs to the UPF0410 family.</text>
</comment>
<feature type="transmembrane region" description="Helical" evidence="7">
    <location>
        <begin position="29"/>
        <end position="51"/>
    </location>
</feature>
<keyword evidence="9" id="KW-1185">Reference proteome</keyword>
<evidence type="ECO:0000256" key="2">
    <source>
        <dbReference type="ARBA" id="ARBA00011006"/>
    </source>
</evidence>
<comment type="caution">
    <text evidence="8">The sequence shown here is derived from an EMBL/GenBank/DDBJ whole genome shotgun (WGS) entry which is preliminary data.</text>
</comment>
<keyword evidence="5 7" id="KW-1133">Transmembrane helix</keyword>
<proteinExistence type="inferred from homology"/>
<sequence length="90" mass="9071">MGILGWIIVGLVAGALAKAVMPGPDPGGTLVTILIGIVGGVLGGLISSALFGVGTGNFFDIRTWLISFLGAVVLLAIYRMVAGRGRPVAH</sequence>
<dbReference type="Proteomes" id="UP000586918">
    <property type="component" value="Unassembled WGS sequence"/>
</dbReference>
<reference evidence="8 9" key="1">
    <citation type="submission" date="2020-04" db="EMBL/GenBank/DDBJ databases">
        <authorList>
            <person name="Klaysubun C."/>
            <person name="Duangmal K."/>
            <person name="Lipun K."/>
        </authorList>
    </citation>
    <scope>NUCLEOTIDE SEQUENCE [LARGE SCALE GENOMIC DNA]</scope>
    <source>
        <strain evidence="8 9">DSM 45300</strain>
    </source>
</reference>
<dbReference type="PANTHER" id="PTHR33884:SF3">
    <property type="entry name" value="UPF0410 PROTEIN YMGE"/>
    <property type="match status" value="1"/>
</dbReference>
<evidence type="ECO:0000256" key="5">
    <source>
        <dbReference type="ARBA" id="ARBA00022989"/>
    </source>
</evidence>
<organism evidence="8 9">
    <name type="scientific">Pseudonocardia bannensis</name>
    <dbReference type="NCBI Taxonomy" id="630973"/>
    <lineage>
        <taxon>Bacteria</taxon>
        <taxon>Bacillati</taxon>
        <taxon>Actinomycetota</taxon>
        <taxon>Actinomycetes</taxon>
        <taxon>Pseudonocardiales</taxon>
        <taxon>Pseudonocardiaceae</taxon>
        <taxon>Pseudonocardia</taxon>
    </lineage>
</organism>
<dbReference type="PANTHER" id="PTHR33884">
    <property type="entry name" value="UPF0410 PROTEIN YMGE"/>
    <property type="match status" value="1"/>
</dbReference>
<dbReference type="InterPro" id="IPR007341">
    <property type="entry name" value="Transgly_assoc"/>
</dbReference>
<comment type="subcellular location">
    <subcellularLocation>
        <location evidence="1">Cell membrane</location>
        <topology evidence="1">Multi-pass membrane protein</topology>
    </subcellularLocation>
</comment>
<keyword evidence="3" id="KW-1003">Cell membrane</keyword>
<keyword evidence="4 7" id="KW-0812">Transmembrane</keyword>
<dbReference type="GO" id="GO:0005886">
    <property type="term" value="C:plasma membrane"/>
    <property type="evidence" value="ECO:0007669"/>
    <property type="project" value="UniProtKB-SubCell"/>
</dbReference>
<evidence type="ECO:0000256" key="7">
    <source>
        <dbReference type="SAM" id="Phobius"/>
    </source>
</evidence>
<evidence type="ECO:0000256" key="1">
    <source>
        <dbReference type="ARBA" id="ARBA00004651"/>
    </source>
</evidence>
<dbReference type="EMBL" id="JAAXKZ010000001">
    <property type="protein sequence ID" value="NMH90098.1"/>
    <property type="molecule type" value="Genomic_DNA"/>
</dbReference>
<evidence type="ECO:0000256" key="3">
    <source>
        <dbReference type="ARBA" id="ARBA00022475"/>
    </source>
</evidence>
<evidence type="ECO:0000313" key="9">
    <source>
        <dbReference type="Proteomes" id="UP000586918"/>
    </source>
</evidence>
<name>A0A848DBV8_9PSEU</name>
<protein>
    <submittedName>
        <fullName evidence="8">GlsB/YeaQ/YmgE family stress response membrane protein</fullName>
    </submittedName>
</protein>
<keyword evidence="6 7" id="KW-0472">Membrane</keyword>
<accession>A0A848DBV8</accession>
<dbReference type="Pfam" id="PF04226">
    <property type="entry name" value="Transgly_assoc"/>
    <property type="match status" value="1"/>
</dbReference>
<dbReference type="AlphaFoldDB" id="A0A848DBV8"/>
<evidence type="ECO:0000256" key="6">
    <source>
        <dbReference type="ARBA" id="ARBA00023136"/>
    </source>
</evidence>
<gene>
    <name evidence="8" type="ORF">HF519_00495</name>
</gene>
<evidence type="ECO:0000313" key="8">
    <source>
        <dbReference type="EMBL" id="NMH90098.1"/>
    </source>
</evidence>